<accession>A0ABT2QMS6</accession>
<evidence type="ECO:0000256" key="1">
    <source>
        <dbReference type="ARBA" id="ARBA00006817"/>
    </source>
</evidence>
<dbReference type="RefSeq" id="WP_262853695.1">
    <property type="nucleotide sequence ID" value="NZ_JAOPKZ010000001.1"/>
</dbReference>
<keyword evidence="4" id="KW-1185">Reference proteome</keyword>
<proteinExistence type="inferred from homology"/>
<dbReference type="Pfam" id="PF08327">
    <property type="entry name" value="AHSA1"/>
    <property type="match status" value="1"/>
</dbReference>
<gene>
    <name evidence="3" type="ORF">N9R04_00950</name>
</gene>
<organism evidence="3 4">
    <name type="scientific">Staphylococcus marylandisciuri</name>
    <dbReference type="NCBI Taxonomy" id="2981529"/>
    <lineage>
        <taxon>Bacteria</taxon>
        <taxon>Bacillati</taxon>
        <taxon>Bacillota</taxon>
        <taxon>Bacilli</taxon>
        <taxon>Bacillales</taxon>
        <taxon>Staphylococcaceae</taxon>
        <taxon>Staphylococcus</taxon>
    </lineage>
</organism>
<dbReference type="InterPro" id="IPR013538">
    <property type="entry name" value="ASHA1/2-like_C"/>
</dbReference>
<dbReference type="InterPro" id="IPR023393">
    <property type="entry name" value="START-like_dom_sf"/>
</dbReference>
<dbReference type="SUPFAM" id="SSF55961">
    <property type="entry name" value="Bet v1-like"/>
    <property type="match status" value="1"/>
</dbReference>
<dbReference type="Gene3D" id="3.30.530.20">
    <property type="match status" value="1"/>
</dbReference>
<evidence type="ECO:0000313" key="4">
    <source>
        <dbReference type="Proteomes" id="UP001209553"/>
    </source>
</evidence>
<dbReference type="EMBL" id="JAOPKZ010000001">
    <property type="protein sequence ID" value="MCU5745288.1"/>
    <property type="molecule type" value="Genomic_DNA"/>
</dbReference>
<name>A0ABT2QMS6_9STAP</name>
<protein>
    <submittedName>
        <fullName evidence="3">SRPBCC domain-containing protein</fullName>
    </submittedName>
</protein>
<dbReference type="Proteomes" id="UP001209553">
    <property type="component" value="Unassembled WGS sequence"/>
</dbReference>
<evidence type="ECO:0000259" key="2">
    <source>
        <dbReference type="Pfam" id="PF08327"/>
    </source>
</evidence>
<comment type="caution">
    <text evidence="3">The sequence shown here is derived from an EMBL/GenBank/DDBJ whole genome shotgun (WGS) entry which is preliminary data.</text>
</comment>
<sequence length="157" mass="18222">MGIEVNRNKIIYKRNFKASPEEIYRAYTNKDLFEQWFHPKGGTTKVYRYEVQEGGEGFFSIETPQGKSYTLTRYKEIHRPTFLAYEDYFADERGKINKEVPGMYNTVRLNDIGQGVTELVATSELSSAEMVQQMIDMELEAGMDSTFDNLEELLQKS</sequence>
<evidence type="ECO:0000313" key="3">
    <source>
        <dbReference type="EMBL" id="MCU5745288.1"/>
    </source>
</evidence>
<comment type="similarity">
    <text evidence="1">Belongs to the AHA1 family.</text>
</comment>
<reference evidence="3 4" key="1">
    <citation type="journal article" date="2023" name="Int. J. Syst. Evol. Microbiol.">
        <title>Streptococcus sciuri sp. nov., Staphylococcus marylandisciuri sp. nov. and Staphylococcus americanisciuri sp. nov., isolated from faeces of eastern grey squirrel (Sciurus carolinensis).</title>
        <authorList>
            <person name="Volokhov D.V."/>
            <person name="Zagorodnyaya T.A."/>
            <person name="Furtak V.A."/>
            <person name="Nattanmai G."/>
            <person name="Randall L."/>
            <person name="Jose S."/>
            <person name="Gao Y."/>
            <person name="Eisenberg T."/>
            <person name="Delmonte P."/>
            <person name="Blom J."/>
            <person name="Mitchell K.K."/>
        </authorList>
    </citation>
    <scope>NUCLEOTIDE SEQUENCE [LARGE SCALE GENOMIC DNA]</scope>
    <source>
        <strain evidence="3 4">SQ8-PEA</strain>
    </source>
</reference>
<dbReference type="CDD" id="cd07814">
    <property type="entry name" value="SRPBCC_CalC_Aha1-like"/>
    <property type="match status" value="1"/>
</dbReference>
<feature type="domain" description="Activator of Hsp90 ATPase homologue 1/2-like C-terminal" evidence="2">
    <location>
        <begin position="17"/>
        <end position="154"/>
    </location>
</feature>